<organism evidence="1 2">
    <name type="scientific">Eleutherodactylus coqui</name>
    <name type="common">Puerto Rican coqui</name>
    <dbReference type="NCBI Taxonomy" id="57060"/>
    <lineage>
        <taxon>Eukaryota</taxon>
        <taxon>Metazoa</taxon>
        <taxon>Chordata</taxon>
        <taxon>Craniata</taxon>
        <taxon>Vertebrata</taxon>
        <taxon>Euteleostomi</taxon>
        <taxon>Amphibia</taxon>
        <taxon>Batrachia</taxon>
        <taxon>Anura</taxon>
        <taxon>Neobatrachia</taxon>
        <taxon>Hyloidea</taxon>
        <taxon>Eleutherodactylidae</taxon>
        <taxon>Eleutherodactylinae</taxon>
        <taxon>Eleutherodactylus</taxon>
        <taxon>Eleutherodactylus</taxon>
    </lineage>
</organism>
<dbReference type="Proteomes" id="UP000770717">
    <property type="component" value="Unassembled WGS sequence"/>
</dbReference>
<reference evidence="1" key="1">
    <citation type="thesis" date="2020" institute="ProQuest LLC" country="789 East Eisenhower Parkway, Ann Arbor, MI, USA">
        <title>Comparative Genomics and Chromosome Evolution.</title>
        <authorList>
            <person name="Mudd A.B."/>
        </authorList>
    </citation>
    <scope>NUCLEOTIDE SEQUENCE</scope>
    <source>
        <strain evidence="1">HN-11 Male</strain>
        <tissue evidence="1">Kidney and liver</tissue>
    </source>
</reference>
<proteinExistence type="predicted"/>
<evidence type="ECO:0000313" key="2">
    <source>
        <dbReference type="Proteomes" id="UP000770717"/>
    </source>
</evidence>
<keyword evidence="2" id="KW-1185">Reference proteome</keyword>
<accession>A0A8J6BDI9</accession>
<protein>
    <submittedName>
        <fullName evidence="1">Uncharacterized protein</fullName>
    </submittedName>
</protein>
<dbReference type="AlphaFoldDB" id="A0A8J6BDI9"/>
<dbReference type="EMBL" id="WNTK01069115">
    <property type="protein sequence ID" value="KAG9460443.1"/>
    <property type="molecule type" value="Genomic_DNA"/>
</dbReference>
<gene>
    <name evidence="1" type="ORF">GDO78_021783</name>
</gene>
<comment type="caution">
    <text evidence="1">The sequence shown here is derived from an EMBL/GenBank/DDBJ whole genome shotgun (WGS) entry which is preliminary data.</text>
</comment>
<evidence type="ECO:0000313" key="1">
    <source>
        <dbReference type="EMBL" id="KAG9460443.1"/>
    </source>
</evidence>
<name>A0A8J6BDI9_ELECQ</name>
<sequence length="47" mass="5502">MMKMMMMKKAQMTMKLVKNIPHLTNQKNARSAVWTVAKGMKDHRVII</sequence>